<dbReference type="GO" id="GO:0005509">
    <property type="term" value="F:calcium ion binding"/>
    <property type="evidence" value="ECO:0007669"/>
    <property type="project" value="InterPro"/>
</dbReference>
<dbReference type="SUPFAM" id="SSF47473">
    <property type="entry name" value="EF-hand"/>
    <property type="match status" value="1"/>
</dbReference>
<organism evidence="4">
    <name type="scientific">Caulobacter sp. 73W</name>
    <dbReference type="NCBI Taxonomy" id="3161137"/>
    <lineage>
        <taxon>Bacteria</taxon>
        <taxon>Pseudomonadati</taxon>
        <taxon>Pseudomonadota</taxon>
        <taxon>Alphaproteobacteria</taxon>
        <taxon>Caulobacterales</taxon>
        <taxon>Caulobacteraceae</taxon>
        <taxon>Caulobacter</taxon>
    </lineage>
</organism>
<evidence type="ECO:0000256" key="2">
    <source>
        <dbReference type="SAM" id="SignalP"/>
    </source>
</evidence>
<feature type="signal peptide" evidence="2">
    <location>
        <begin position="1"/>
        <end position="19"/>
    </location>
</feature>
<dbReference type="InterPro" id="IPR018247">
    <property type="entry name" value="EF_Hand_1_Ca_BS"/>
</dbReference>
<evidence type="ECO:0000259" key="3">
    <source>
        <dbReference type="Pfam" id="PF13202"/>
    </source>
</evidence>
<dbReference type="EMBL" id="CP158375">
    <property type="protein sequence ID" value="XDO96626.1"/>
    <property type="molecule type" value="Genomic_DNA"/>
</dbReference>
<gene>
    <name evidence="4" type="ORF">ABOZ73_17955</name>
</gene>
<proteinExistence type="predicted"/>
<protein>
    <recommendedName>
        <fullName evidence="3">EF-hand domain-containing protein</fullName>
    </recommendedName>
</protein>
<keyword evidence="2" id="KW-0732">Signal</keyword>
<reference evidence="4" key="1">
    <citation type="submission" date="2024-06" db="EMBL/GenBank/DDBJ databases">
        <title>Caulobacter inopinatus, sp. nov.</title>
        <authorList>
            <person name="Donachie S.P."/>
        </authorList>
    </citation>
    <scope>NUCLEOTIDE SEQUENCE</scope>
    <source>
        <strain evidence="4">73W</strain>
    </source>
</reference>
<feature type="region of interest" description="Disordered" evidence="1">
    <location>
        <begin position="110"/>
        <end position="139"/>
    </location>
</feature>
<feature type="region of interest" description="Disordered" evidence="1">
    <location>
        <begin position="18"/>
        <end position="50"/>
    </location>
</feature>
<feature type="chain" id="PRO_5044317412" description="EF-hand domain-containing protein" evidence="2">
    <location>
        <begin position="20"/>
        <end position="223"/>
    </location>
</feature>
<dbReference type="PROSITE" id="PS00018">
    <property type="entry name" value="EF_HAND_1"/>
    <property type="match status" value="1"/>
</dbReference>
<dbReference type="InterPro" id="IPR011992">
    <property type="entry name" value="EF-hand-dom_pair"/>
</dbReference>
<sequence length="223" mass="24210">MKRSLLALPLAAIAAVAHAQPPERPRDGPPRGPRQQVFISPSGEPFRAAPDAPYPVAAWFARADADKDGKLDRKEFVADALTFFEVLDTDEDGVISSFENTAYENKIAPEILPTADRSMGGPPPGGPRKGGPRPGDQKLKNRRAISGMSLQGAAFYSLLNEPQPVRGADTDFNFRVTKAEFEATARKRFTILDTDGDGALILEALPQTPVQQMSENMAALRRK</sequence>
<accession>A0AB39KT11</accession>
<evidence type="ECO:0000313" key="4">
    <source>
        <dbReference type="EMBL" id="XDO96626.1"/>
    </source>
</evidence>
<dbReference type="Pfam" id="PF13202">
    <property type="entry name" value="EF-hand_5"/>
    <property type="match status" value="2"/>
</dbReference>
<name>A0AB39KT11_9CAUL</name>
<evidence type="ECO:0000256" key="1">
    <source>
        <dbReference type="SAM" id="MobiDB-lite"/>
    </source>
</evidence>
<dbReference type="AlphaFoldDB" id="A0AB39KT11"/>
<dbReference type="InterPro" id="IPR002048">
    <property type="entry name" value="EF_hand_dom"/>
</dbReference>
<feature type="domain" description="EF-hand" evidence="3">
    <location>
        <begin position="83"/>
        <end position="99"/>
    </location>
</feature>
<dbReference type="RefSeq" id="WP_369059467.1">
    <property type="nucleotide sequence ID" value="NZ_CP158375.1"/>
</dbReference>
<dbReference type="Gene3D" id="1.10.238.10">
    <property type="entry name" value="EF-hand"/>
    <property type="match status" value="1"/>
</dbReference>
<feature type="domain" description="EF-hand" evidence="3">
    <location>
        <begin position="57"/>
        <end position="76"/>
    </location>
</feature>